<evidence type="ECO:0000259" key="1">
    <source>
        <dbReference type="Pfam" id="PF00144"/>
    </source>
</evidence>
<dbReference type="InterPro" id="IPR012338">
    <property type="entry name" value="Beta-lactam/transpept-like"/>
</dbReference>
<dbReference type="Proteomes" id="UP000184518">
    <property type="component" value="Unassembled WGS sequence"/>
</dbReference>
<proteinExistence type="predicted"/>
<dbReference type="InterPro" id="IPR001466">
    <property type="entry name" value="Beta-lactam-related"/>
</dbReference>
<dbReference type="Gene3D" id="3.40.710.10">
    <property type="entry name" value="DD-peptidase/beta-lactamase superfamily"/>
    <property type="match status" value="1"/>
</dbReference>
<dbReference type="AlphaFoldDB" id="A0A1M4Z1W8"/>
<accession>A0A1M4Z1W8</accession>
<gene>
    <name evidence="2" type="ORF">SAMN05443633_10332</name>
</gene>
<keyword evidence="3" id="KW-1185">Reference proteome</keyword>
<dbReference type="PANTHER" id="PTHR43283:SF7">
    <property type="entry name" value="BETA-LACTAMASE-RELATED DOMAIN-CONTAINING PROTEIN"/>
    <property type="match status" value="1"/>
</dbReference>
<evidence type="ECO:0000313" key="2">
    <source>
        <dbReference type="EMBL" id="SHF12064.1"/>
    </source>
</evidence>
<dbReference type="STRING" id="1416778.SAMN05443633_10332"/>
<feature type="domain" description="Beta-lactamase-related" evidence="1">
    <location>
        <begin position="261"/>
        <end position="534"/>
    </location>
</feature>
<dbReference type="InterPro" id="IPR050789">
    <property type="entry name" value="Diverse_Enzym_Activities"/>
</dbReference>
<dbReference type="PANTHER" id="PTHR43283">
    <property type="entry name" value="BETA-LACTAMASE-RELATED"/>
    <property type="match status" value="1"/>
</dbReference>
<name>A0A1M4Z1W8_9FLAO</name>
<dbReference type="SUPFAM" id="SSF56601">
    <property type="entry name" value="beta-lactamase/transpeptidase-like"/>
    <property type="match status" value="1"/>
</dbReference>
<dbReference type="EMBL" id="FQUT01000003">
    <property type="protein sequence ID" value="SHF12064.1"/>
    <property type="molecule type" value="Genomic_DNA"/>
</dbReference>
<organism evidence="2 3">
    <name type="scientific">Chryseobacterium arachidis</name>
    <dbReference type="NCBI Taxonomy" id="1416778"/>
    <lineage>
        <taxon>Bacteria</taxon>
        <taxon>Pseudomonadati</taxon>
        <taxon>Bacteroidota</taxon>
        <taxon>Flavobacteriia</taxon>
        <taxon>Flavobacteriales</taxon>
        <taxon>Weeksellaceae</taxon>
        <taxon>Chryseobacterium group</taxon>
        <taxon>Chryseobacterium</taxon>
    </lineage>
</organism>
<evidence type="ECO:0000313" key="3">
    <source>
        <dbReference type="Proteomes" id="UP000184518"/>
    </source>
</evidence>
<reference evidence="3" key="1">
    <citation type="submission" date="2016-11" db="EMBL/GenBank/DDBJ databases">
        <authorList>
            <person name="Varghese N."/>
            <person name="Submissions S."/>
        </authorList>
    </citation>
    <scope>NUCLEOTIDE SEQUENCE [LARGE SCALE GENOMIC DNA]</scope>
    <source>
        <strain evidence="3">DSM 27619</strain>
    </source>
</reference>
<protein>
    <submittedName>
        <fullName evidence="2">CubicO group peptidase, beta-lactamase class C family</fullName>
    </submittedName>
</protein>
<sequence>MYIFVQIKLMMKPILLFILILISGFSFGQIQNSIEPEKIENPIHKNHLNTIVFSDKVIPFNNMKETDFLKSMTFQEEKNFDIRVFMDNSLVNYLHQLDPSLSVEELLKKGNYQFNFFVDEKLIYTENLNSGAGTIDQKKFKTSFRIPFLSTKNEDSWGRYLWMRFYFANGGIDALEAGKHTLRIEIKPYLKTSTLKVGKTIAQGEIQLNIPKKNVSAEQIAIQKIRPNSSWKVSEEKFNQEKIRLLNQKIAENRFRDITGIVVIKNEKLLLEEYFNGYNRDSLNDTRSVGKSFSSALMGIAINDDFIKSENQSLKDFYDLKKFNNYSSKKDSVTIKSLLTMSSGFDGNDEDDESPGNEENMYPTDNWVKFTLDLPMTENKIGKNWNYFTAGVVITGDILDQSVPNGLKDYADKKLFQPLEITNYKWQFTPQQKPSLAGGLRMRALDFAKFGQLYKNNGTWKGQRILDKNWIKKTFTNYFADHKDFEGYGYLFWRKVYKVGNKEFESYQSSGNGGNKIIIFKEIPIVIVVTAKAYNKPYAHSQVDKIVQEYLLPAVYN</sequence>
<dbReference type="Pfam" id="PF00144">
    <property type="entry name" value="Beta-lactamase"/>
    <property type="match status" value="1"/>
</dbReference>